<accession>A0A060LUE5</accession>
<dbReference type="InterPro" id="IPR048279">
    <property type="entry name" value="MdtK-like"/>
</dbReference>
<dbReference type="GO" id="GO:0005886">
    <property type="term" value="C:plasma membrane"/>
    <property type="evidence" value="ECO:0007669"/>
    <property type="project" value="UniProtKB-SubCell"/>
</dbReference>
<dbReference type="PIRSF" id="PIRSF006603">
    <property type="entry name" value="DinF"/>
    <property type="match status" value="1"/>
</dbReference>
<keyword evidence="9" id="KW-0046">Antibiotic resistance</keyword>
<feature type="transmembrane region" description="Helical" evidence="10">
    <location>
        <begin position="167"/>
        <end position="191"/>
    </location>
</feature>
<evidence type="ECO:0000256" key="3">
    <source>
        <dbReference type="ARBA" id="ARBA00022106"/>
    </source>
</evidence>
<reference evidence="11 12" key="1">
    <citation type="journal article" date="2014" name="Gene">
        <title>A comparative genomic analysis of the alkalitolerant soil bacterium Bacillus lehensis G1.</title>
        <authorList>
            <person name="Noor Y.M."/>
            <person name="Samsulrizal N.H."/>
            <person name="Jema'on N.A."/>
            <person name="Low K.O."/>
            <person name="Ramli A.N."/>
            <person name="Alias N.I."/>
            <person name="Damis S.I."/>
            <person name="Fuzi S.F."/>
            <person name="Isa M.N."/>
            <person name="Murad A.M."/>
            <person name="Raih M.F."/>
            <person name="Bakar F.D."/>
            <person name="Najimudin N."/>
            <person name="Mahadi N.M."/>
            <person name="Illias R.M."/>
        </authorList>
    </citation>
    <scope>NUCLEOTIDE SEQUENCE [LARGE SCALE GENOMIC DNA]</scope>
    <source>
        <strain evidence="11 12">G1</strain>
    </source>
</reference>
<sequence>MGREDMANPLETEKISKLFMRYLIPSLVGMLLMAINLAVDGIMVGNRLGPVALAGVNIAGPVYTIFVGLSLWLGIGGATLYSQAMGRKEEGRARVIFTHSILLIGLGTIVIGALALLFHEPLVYALGANEETAPFAAAYMNVFLVFGFIFTLENASSIFVRNDGNPTLAMAALVTTAFSNVGINYIILYVLDLGVREIAFGTIIAAFLGLLVLSSHFFTKRSNLKFVRVRFDSLLSKQALRFGFPSFLAEVGISVFTVSHNIMFARLAGTVGVAAFSVVNYVHAVMLLMFLGMGAAVQPIVSYFHGAAEHEKKRQLMKLAIRTGFVAGFICFLVGQFAAVPIVNIFGDFPQEVKELAVRGIRLFFIAYLVMGVNFVLMTYFQSIGEVAIATWITAGRQIILMLLFLLTVPFLLGVHAIWLAIPFAEITVLVLIYVYLKRSNIHFGEKRVF</sequence>
<evidence type="ECO:0000256" key="4">
    <source>
        <dbReference type="ARBA" id="ARBA00022448"/>
    </source>
</evidence>
<feature type="transmembrane region" description="Helical" evidence="10">
    <location>
        <begin position="359"/>
        <end position="377"/>
    </location>
</feature>
<evidence type="ECO:0000313" key="11">
    <source>
        <dbReference type="EMBL" id="AIC93742.1"/>
    </source>
</evidence>
<evidence type="ECO:0000256" key="2">
    <source>
        <dbReference type="ARBA" id="ARBA00008417"/>
    </source>
</evidence>
<proteinExistence type="inferred from homology"/>
<feature type="transmembrane region" description="Helical" evidence="10">
    <location>
        <begin position="20"/>
        <end position="39"/>
    </location>
</feature>
<feature type="transmembrane region" description="Helical" evidence="10">
    <location>
        <begin position="239"/>
        <end position="258"/>
    </location>
</feature>
<evidence type="ECO:0000256" key="9">
    <source>
        <dbReference type="ARBA" id="ARBA00023251"/>
    </source>
</evidence>
<keyword evidence="5" id="KW-1003">Cell membrane</keyword>
<evidence type="ECO:0000256" key="1">
    <source>
        <dbReference type="ARBA" id="ARBA00004651"/>
    </source>
</evidence>
<gene>
    <name evidence="11" type="ORF">BleG1_1139</name>
</gene>
<dbReference type="Proteomes" id="UP000027142">
    <property type="component" value="Chromosome"/>
</dbReference>
<keyword evidence="12" id="KW-1185">Reference proteome</keyword>
<dbReference type="InterPro" id="IPR045070">
    <property type="entry name" value="MATE_MepA-like"/>
</dbReference>
<dbReference type="HOGENOM" id="CLU_012893_0_2_9"/>
<dbReference type="PATRIC" id="fig|1246626.3.peg.1143"/>
<evidence type="ECO:0000256" key="6">
    <source>
        <dbReference type="ARBA" id="ARBA00022692"/>
    </source>
</evidence>
<protein>
    <recommendedName>
        <fullName evidence="3">Multidrug export protein MepA</fullName>
    </recommendedName>
</protein>
<feature type="transmembrane region" description="Helical" evidence="10">
    <location>
        <begin position="197"/>
        <end position="218"/>
    </location>
</feature>
<dbReference type="CDD" id="cd13143">
    <property type="entry name" value="MATE_MepA_like"/>
    <property type="match status" value="1"/>
</dbReference>
<dbReference type="STRING" id="1246626.BleG1_1139"/>
<dbReference type="KEGG" id="ble:BleG1_1139"/>
<keyword evidence="4" id="KW-0813">Transport</keyword>
<dbReference type="GO" id="GO:0046677">
    <property type="term" value="P:response to antibiotic"/>
    <property type="evidence" value="ECO:0007669"/>
    <property type="project" value="UniProtKB-KW"/>
</dbReference>
<evidence type="ECO:0000256" key="5">
    <source>
        <dbReference type="ARBA" id="ARBA00022475"/>
    </source>
</evidence>
<dbReference type="Pfam" id="PF01554">
    <property type="entry name" value="MatE"/>
    <property type="match status" value="2"/>
</dbReference>
<dbReference type="PANTHER" id="PTHR43823">
    <property type="entry name" value="SPORULATION PROTEIN YKVU"/>
    <property type="match status" value="1"/>
</dbReference>
<evidence type="ECO:0000256" key="7">
    <source>
        <dbReference type="ARBA" id="ARBA00022989"/>
    </source>
</evidence>
<dbReference type="PANTHER" id="PTHR43823:SF4">
    <property type="entry name" value="SPORULATION PROTEIN YKVU"/>
    <property type="match status" value="1"/>
</dbReference>
<keyword evidence="8 10" id="KW-0472">Membrane</keyword>
<feature type="transmembrane region" description="Helical" evidence="10">
    <location>
        <begin position="51"/>
        <end position="75"/>
    </location>
</feature>
<dbReference type="InterPro" id="IPR051327">
    <property type="entry name" value="MATE_MepA_subfamily"/>
</dbReference>
<feature type="transmembrane region" description="Helical" evidence="10">
    <location>
        <begin position="278"/>
        <end position="304"/>
    </location>
</feature>
<keyword evidence="7 10" id="KW-1133">Transmembrane helix</keyword>
<dbReference type="eggNOG" id="COG0534">
    <property type="taxonomic scope" value="Bacteria"/>
</dbReference>
<dbReference type="EMBL" id="CP003923">
    <property type="protein sequence ID" value="AIC93742.1"/>
    <property type="molecule type" value="Genomic_DNA"/>
</dbReference>
<organism evidence="11 12">
    <name type="scientific">Shouchella lehensis G1</name>
    <dbReference type="NCBI Taxonomy" id="1246626"/>
    <lineage>
        <taxon>Bacteria</taxon>
        <taxon>Bacillati</taxon>
        <taxon>Bacillota</taxon>
        <taxon>Bacilli</taxon>
        <taxon>Bacillales</taxon>
        <taxon>Bacillaceae</taxon>
        <taxon>Shouchella</taxon>
    </lineage>
</organism>
<feature type="transmembrane region" description="Helical" evidence="10">
    <location>
        <begin position="96"/>
        <end position="118"/>
    </location>
</feature>
<comment type="subcellular location">
    <subcellularLocation>
        <location evidence="1">Cell membrane</location>
        <topology evidence="1">Multi-pass membrane protein</topology>
    </subcellularLocation>
</comment>
<feature type="transmembrane region" description="Helical" evidence="10">
    <location>
        <begin position="418"/>
        <end position="437"/>
    </location>
</feature>
<feature type="transmembrane region" description="Helical" evidence="10">
    <location>
        <begin position="389"/>
        <end position="412"/>
    </location>
</feature>
<name>A0A060LUE5_9BACI</name>
<feature type="transmembrane region" description="Helical" evidence="10">
    <location>
        <begin position="138"/>
        <end position="160"/>
    </location>
</feature>
<dbReference type="GO" id="GO:0042910">
    <property type="term" value="F:xenobiotic transmembrane transporter activity"/>
    <property type="evidence" value="ECO:0007669"/>
    <property type="project" value="InterPro"/>
</dbReference>
<evidence type="ECO:0000256" key="8">
    <source>
        <dbReference type="ARBA" id="ARBA00023136"/>
    </source>
</evidence>
<keyword evidence="6 10" id="KW-0812">Transmembrane</keyword>
<dbReference type="AlphaFoldDB" id="A0A060LUE5"/>
<dbReference type="InterPro" id="IPR002528">
    <property type="entry name" value="MATE_fam"/>
</dbReference>
<evidence type="ECO:0000256" key="10">
    <source>
        <dbReference type="SAM" id="Phobius"/>
    </source>
</evidence>
<feature type="transmembrane region" description="Helical" evidence="10">
    <location>
        <begin position="325"/>
        <end position="347"/>
    </location>
</feature>
<comment type="similarity">
    <text evidence="2">Belongs to the multi antimicrobial extrusion (MATE) (TC 2.A.66.1) family. MepA subfamily.</text>
</comment>
<dbReference type="GO" id="GO:0015297">
    <property type="term" value="F:antiporter activity"/>
    <property type="evidence" value="ECO:0007669"/>
    <property type="project" value="InterPro"/>
</dbReference>
<evidence type="ECO:0000313" key="12">
    <source>
        <dbReference type="Proteomes" id="UP000027142"/>
    </source>
</evidence>